<dbReference type="PANTHER" id="PTHR11579:SF0">
    <property type="entry name" value="PROTEIN-L-ISOASPARTATE(D-ASPARTATE) O-METHYLTRANSFERASE"/>
    <property type="match status" value="1"/>
</dbReference>
<dbReference type="GO" id="GO:0005737">
    <property type="term" value="C:cytoplasm"/>
    <property type="evidence" value="ECO:0007669"/>
    <property type="project" value="UniProtKB-SubCell"/>
</dbReference>
<dbReference type="PANTHER" id="PTHR11579">
    <property type="entry name" value="PROTEIN-L-ISOASPARTATE O-METHYLTRANSFERASE"/>
    <property type="match status" value="1"/>
</dbReference>
<feature type="region of interest" description="Disordered" evidence="12">
    <location>
        <begin position="232"/>
        <end position="251"/>
    </location>
</feature>
<dbReference type="InterPro" id="IPR000682">
    <property type="entry name" value="PCMT"/>
</dbReference>
<organism evidence="13 14">
    <name type="scientific">Spongiactinospora rosea</name>
    <dbReference type="NCBI Taxonomy" id="2248750"/>
    <lineage>
        <taxon>Bacteria</taxon>
        <taxon>Bacillati</taxon>
        <taxon>Actinomycetota</taxon>
        <taxon>Actinomycetes</taxon>
        <taxon>Streptosporangiales</taxon>
        <taxon>Streptosporangiaceae</taxon>
        <taxon>Spongiactinospora</taxon>
    </lineage>
</organism>
<feature type="region of interest" description="Disordered" evidence="12">
    <location>
        <begin position="21"/>
        <end position="77"/>
    </location>
</feature>
<dbReference type="AlphaFoldDB" id="A0A366M2Z8"/>
<evidence type="ECO:0000256" key="1">
    <source>
        <dbReference type="ARBA" id="ARBA00004496"/>
    </source>
</evidence>
<dbReference type="InterPro" id="IPR029063">
    <property type="entry name" value="SAM-dependent_MTases_sf"/>
</dbReference>
<comment type="caution">
    <text evidence="13">The sequence shown here is derived from an EMBL/GenBank/DDBJ whole genome shotgun (WGS) entry which is preliminary data.</text>
</comment>
<gene>
    <name evidence="13" type="ORF">DP939_09010</name>
</gene>
<dbReference type="Pfam" id="PF01135">
    <property type="entry name" value="PCMT"/>
    <property type="match status" value="1"/>
</dbReference>
<sequence length="450" mass="49000">MTAEAAWAFLLPDSLRSLTVTLGDHPKRGGQDERHARRARRQAKGRQAASEPASRRKSRHYGPQRQARGRSERREEVVDKGIAARIERLIDGIGDISAPVKRALRAVPRHQFIPPVALVADDTTAIIDREADPAAWFDAVYSRLPIVTQLDDGATDLRDEAGGLYTSSNSAPGTVTDFLDLLDLSPGHRVLEIGTGTGWTAALLSHLVGAQHVTSIEVDAALAEQAAKNLSDAGSHPHLITGDGAEGSPERAPFDRVHVTCGIRTVPYAWVEQTRPGGRIVLPYDPGFATGHAALRLTVKPDGTASGKFAEYAAYMMMRSQRIAANAERGPDREARTRIDPRTITEAPSGAALAMSALTGLYLSTGRQDGRLLTWLSDPAVPAQWTLITHVPGADDFEVYQVGDRPLWDEVTDAYFRWVDWGEPGRHRFGMTVTPGGQRVWLDTPQQAVE</sequence>
<evidence type="ECO:0000313" key="13">
    <source>
        <dbReference type="EMBL" id="RBQ19969.1"/>
    </source>
</evidence>
<evidence type="ECO:0000256" key="7">
    <source>
        <dbReference type="ARBA" id="ARBA00022679"/>
    </source>
</evidence>
<evidence type="ECO:0000256" key="6">
    <source>
        <dbReference type="ARBA" id="ARBA00022603"/>
    </source>
</evidence>
<dbReference type="EMBL" id="QMEY01000003">
    <property type="protein sequence ID" value="RBQ19969.1"/>
    <property type="molecule type" value="Genomic_DNA"/>
</dbReference>
<keyword evidence="14" id="KW-1185">Reference proteome</keyword>
<dbReference type="CDD" id="cd02440">
    <property type="entry name" value="AdoMet_MTases"/>
    <property type="match status" value="1"/>
</dbReference>
<evidence type="ECO:0000256" key="2">
    <source>
        <dbReference type="ARBA" id="ARBA00005369"/>
    </source>
</evidence>
<keyword evidence="6 13" id="KW-0489">Methyltransferase</keyword>
<evidence type="ECO:0000256" key="5">
    <source>
        <dbReference type="ARBA" id="ARBA00022490"/>
    </source>
</evidence>
<dbReference type="GO" id="GO:0004719">
    <property type="term" value="F:protein-L-isoaspartate (D-aspartate) O-methyltransferase activity"/>
    <property type="evidence" value="ECO:0007669"/>
    <property type="project" value="UniProtKB-EC"/>
</dbReference>
<accession>A0A366M2Z8</accession>
<dbReference type="SUPFAM" id="SSF53335">
    <property type="entry name" value="S-adenosyl-L-methionine-dependent methyltransferases"/>
    <property type="match status" value="1"/>
</dbReference>
<dbReference type="EC" id="2.1.1.77" evidence="3"/>
<keyword evidence="5" id="KW-0963">Cytoplasm</keyword>
<keyword evidence="8" id="KW-0949">S-adenosyl-L-methionine</keyword>
<evidence type="ECO:0000256" key="4">
    <source>
        <dbReference type="ARBA" id="ARBA00013346"/>
    </source>
</evidence>
<evidence type="ECO:0000256" key="12">
    <source>
        <dbReference type="SAM" id="MobiDB-lite"/>
    </source>
</evidence>
<protein>
    <recommendedName>
        <fullName evidence="4">Protein-L-isoaspartate O-methyltransferase</fullName>
        <ecNumber evidence="3">2.1.1.77</ecNumber>
    </recommendedName>
    <alternativeName>
        <fullName evidence="11">L-isoaspartyl protein carboxyl methyltransferase</fullName>
    </alternativeName>
    <alternativeName>
        <fullName evidence="9">Protein L-isoaspartyl methyltransferase</fullName>
    </alternativeName>
    <alternativeName>
        <fullName evidence="10">Protein-beta-aspartate methyltransferase</fullName>
    </alternativeName>
</protein>
<evidence type="ECO:0000313" key="14">
    <source>
        <dbReference type="Proteomes" id="UP000253303"/>
    </source>
</evidence>
<dbReference type="OrthoDB" id="3501659at2"/>
<dbReference type="Proteomes" id="UP000253303">
    <property type="component" value="Unassembled WGS sequence"/>
</dbReference>
<evidence type="ECO:0000256" key="9">
    <source>
        <dbReference type="ARBA" id="ARBA00030757"/>
    </source>
</evidence>
<proteinExistence type="inferred from homology"/>
<comment type="subcellular location">
    <subcellularLocation>
        <location evidence="1">Cytoplasm</location>
    </subcellularLocation>
</comment>
<evidence type="ECO:0000256" key="10">
    <source>
        <dbReference type="ARBA" id="ARBA00031323"/>
    </source>
</evidence>
<dbReference type="Gene3D" id="3.40.50.150">
    <property type="entry name" value="Vaccinia Virus protein VP39"/>
    <property type="match status" value="1"/>
</dbReference>
<dbReference type="GO" id="GO:0032259">
    <property type="term" value="P:methylation"/>
    <property type="evidence" value="ECO:0007669"/>
    <property type="project" value="UniProtKB-KW"/>
</dbReference>
<evidence type="ECO:0000256" key="3">
    <source>
        <dbReference type="ARBA" id="ARBA00011890"/>
    </source>
</evidence>
<feature type="compositionally biased region" description="Basic and acidic residues" evidence="12">
    <location>
        <begin position="24"/>
        <end position="35"/>
    </location>
</feature>
<comment type="similarity">
    <text evidence="2">Belongs to the methyltransferase superfamily. L-isoaspartyl/D-aspartyl protein methyltransferase family.</text>
</comment>
<reference evidence="13 14" key="1">
    <citation type="submission" date="2018-06" db="EMBL/GenBank/DDBJ databases">
        <title>Sphaerisporangium craniellae sp. nov., isolated from a marine sponge in the South China Sea.</title>
        <authorList>
            <person name="Li L."/>
        </authorList>
    </citation>
    <scope>NUCLEOTIDE SEQUENCE [LARGE SCALE GENOMIC DNA]</scope>
    <source>
        <strain evidence="13 14">LHW63015</strain>
    </source>
</reference>
<evidence type="ECO:0000256" key="11">
    <source>
        <dbReference type="ARBA" id="ARBA00031350"/>
    </source>
</evidence>
<name>A0A366M2Z8_9ACTN</name>
<keyword evidence="7 13" id="KW-0808">Transferase</keyword>
<evidence type="ECO:0000256" key="8">
    <source>
        <dbReference type="ARBA" id="ARBA00022691"/>
    </source>
</evidence>